<evidence type="ECO:0000313" key="11">
    <source>
        <dbReference type="Proteomes" id="UP000304880"/>
    </source>
</evidence>
<dbReference type="EMBL" id="VDDC01000047">
    <property type="protein sequence ID" value="TNH37827.1"/>
    <property type="molecule type" value="Genomic_DNA"/>
</dbReference>
<name>A0A5C4R2A5_9RHOB</name>
<dbReference type="PANTHER" id="PTHR30574">
    <property type="entry name" value="INNER MEMBRANE PROTEIN YEDE"/>
    <property type="match status" value="1"/>
</dbReference>
<sequence>MLTETTFTPWASLGGGILIGISAVMVMGLFGKIAGIAGITQGALALPGAARDRDWRIAFVLGLMAAPLAILALGGTVVQTVPTNLGLMTAAGLLVGTGTALGSGCTSGHGVCGLARLSGRSLAAVATFMAAGFVTVFVLRHVIGGL</sequence>
<evidence type="ECO:0000256" key="2">
    <source>
        <dbReference type="ARBA" id="ARBA00022448"/>
    </source>
</evidence>
<organism evidence="10 11">
    <name type="scientific">Paracoccus haeundaensis</name>
    <dbReference type="NCBI Taxonomy" id="225362"/>
    <lineage>
        <taxon>Bacteria</taxon>
        <taxon>Pseudomonadati</taxon>
        <taxon>Pseudomonadota</taxon>
        <taxon>Alphaproteobacteria</taxon>
        <taxon>Rhodobacterales</taxon>
        <taxon>Paracoccaceae</taxon>
        <taxon>Paracoccus</taxon>
    </lineage>
</organism>
<evidence type="ECO:0000256" key="4">
    <source>
        <dbReference type="ARBA" id="ARBA00022519"/>
    </source>
</evidence>
<keyword evidence="11" id="KW-1185">Reference proteome</keyword>
<dbReference type="AlphaFoldDB" id="A0A5C4R2A5"/>
<evidence type="ECO:0000313" key="10">
    <source>
        <dbReference type="EMBL" id="TNH37827.1"/>
    </source>
</evidence>
<evidence type="ECO:0000256" key="5">
    <source>
        <dbReference type="ARBA" id="ARBA00022692"/>
    </source>
</evidence>
<evidence type="ECO:0000256" key="3">
    <source>
        <dbReference type="ARBA" id="ARBA00022475"/>
    </source>
</evidence>
<evidence type="ECO:0000256" key="1">
    <source>
        <dbReference type="ARBA" id="ARBA00004429"/>
    </source>
</evidence>
<protein>
    <submittedName>
        <fullName evidence="10">YeeE/YedE family protein</fullName>
    </submittedName>
</protein>
<keyword evidence="4" id="KW-0997">Cell inner membrane</keyword>
<feature type="transmembrane region" description="Helical" evidence="9">
    <location>
        <begin position="122"/>
        <end position="143"/>
    </location>
</feature>
<dbReference type="InterPro" id="IPR007272">
    <property type="entry name" value="Sulf_transp_TsuA/YedE"/>
</dbReference>
<proteinExistence type="inferred from homology"/>
<dbReference type="PANTHER" id="PTHR30574:SF1">
    <property type="entry name" value="SULPHUR TRANSPORT DOMAIN-CONTAINING PROTEIN"/>
    <property type="match status" value="1"/>
</dbReference>
<evidence type="ECO:0000256" key="6">
    <source>
        <dbReference type="ARBA" id="ARBA00022989"/>
    </source>
</evidence>
<comment type="similarity">
    <text evidence="8">Belongs to the TsuA/YedE (TC 9.B.102) family.</text>
</comment>
<feature type="transmembrane region" description="Helical" evidence="9">
    <location>
        <begin position="90"/>
        <end position="115"/>
    </location>
</feature>
<comment type="subcellular location">
    <subcellularLocation>
        <location evidence="1">Cell inner membrane</location>
        <topology evidence="1">Multi-pass membrane protein</topology>
    </subcellularLocation>
</comment>
<evidence type="ECO:0000256" key="7">
    <source>
        <dbReference type="ARBA" id="ARBA00023136"/>
    </source>
</evidence>
<feature type="transmembrane region" description="Helical" evidence="9">
    <location>
        <begin position="55"/>
        <end position="78"/>
    </location>
</feature>
<evidence type="ECO:0000256" key="9">
    <source>
        <dbReference type="SAM" id="Phobius"/>
    </source>
</evidence>
<comment type="caution">
    <text evidence="10">The sequence shown here is derived from an EMBL/GenBank/DDBJ whole genome shotgun (WGS) entry which is preliminary data.</text>
</comment>
<keyword evidence="6 9" id="KW-1133">Transmembrane helix</keyword>
<gene>
    <name evidence="10" type="ORF">FHD67_18160</name>
</gene>
<keyword evidence="2" id="KW-0813">Transport</keyword>
<reference evidence="10 11" key="1">
    <citation type="submission" date="2019-06" db="EMBL/GenBank/DDBJ databases">
        <authorList>
            <person name="Li J."/>
        </authorList>
    </citation>
    <scope>NUCLEOTIDE SEQUENCE [LARGE SCALE GENOMIC DNA]</scope>
    <source>
        <strain evidence="10 11">CGMCC 1.8012</strain>
    </source>
</reference>
<dbReference type="GO" id="GO:0005886">
    <property type="term" value="C:plasma membrane"/>
    <property type="evidence" value="ECO:0007669"/>
    <property type="project" value="UniProtKB-SubCell"/>
</dbReference>
<evidence type="ECO:0000256" key="8">
    <source>
        <dbReference type="ARBA" id="ARBA00035655"/>
    </source>
</evidence>
<feature type="transmembrane region" description="Helical" evidence="9">
    <location>
        <begin position="12"/>
        <end position="34"/>
    </location>
</feature>
<dbReference type="RefSeq" id="WP_139599565.1">
    <property type="nucleotide sequence ID" value="NZ_VDDC01000047.1"/>
</dbReference>
<dbReference type="Proteomes" id="UP000304880">
    <property type="component" value="Unassembled WGS sequence"/>
</dbReference>
<keyword evidence="7 9" id="KW-0472">Membrane</keyword>
<keyword evidence="5 9" id="KW-0812">Transmembrane</keyword>
<keyword evidence="3" id="KW-1003">Cell membrane</keyword>
<accession>A0A5C4R2A5</accession>